<feature type="compositionally biased region" description="Basic and acidic residues" evidence="1">
    <location>
        <begin position="17"/>
        <end position="34"/>
    </location>
</feature>
<organism evidence="2 3">
    <name type="scientific">Trichonephila clavata</name>
    <name type="common">Joro spider</name>
    <name type="synonym">Nephila clavata</name>
    <dbReference type="NCBI Taxonomy" id="2740835"/>
    <lineage>
        <taxon>Eukaryota</taxon>
        <taxon>Metazoa</taxon>
        <taxon>Ecdysozoa</taxon>
        <taxon>Arthropoda</taxon>
        <taxon>Chelicerata</taxon>
        <taxon>Arachnida</taxon>
        <taxon>Araneae</taxon>
        <taxon>Araneomorphae</taxon>
        <taxon>Entelegynae</taxon>
        <taxon>Araneoidea</taxon>
        <taxon>Nephilidae</taxon>
        <taxon>Trichonephila</taxon>
    </lineage>
</organism>
<comment type="caution">
    <text evidence="2">The sequence shown here is derived from an EMBL/GenBank/DDBJ whole genome shotgun (WGS) entry which is preliminary data.</text>
</comment>
<sequence>MNSRIETSLRFRKHRKGSDSERRGNRATVEETKARPGSPPRPTLPILNDADLDPAAVDDEIRRGGTGCPNFESFPMQPRLRAGAEGALFEFRDRETPNEDELGRLDFSKTPREVPKDPGSKINSRGSRPRKMRKTDRGAQIDLCSERALV</sequence>
<dbReference type="Proteomes" id="UP000887116">
    <property type="component" value="Unassembled WGS sequence"/>
</dbReference>
<evidence type="ECO:0000256" key="1">
    <source>
        <dbReference type="SAM" id="MobiDB-lite"/>
    </source>
</evidence>
<keyword evidence="3" id="KW-1185">Reference proteome</keyword>
<evidence type="ECO:0000313" key="3">
    <source>
        <dbReference type="Proteomes" id="UP000887116"/>
    </source>
</evidence>
<feature type="compositionally biased region" description="Basic and acidic residues" evidence="1">
    <location>
        <begin position="90"/>
        <end position="119"/>
    </location>
</feature>
<feature type="region of interest" description="Disordered" evidence="1">
    <location>
        <begin position="1"/>
        <end position="50"/>
    </location>
</feature>
<name>A0A8X6H4D9_TRICU</name>
<gene>
    <name evidence="2" type="ORF">TNCT_483291</name>
</gene>
<proteinExistence type="predicted"/>
<accession>A0A8X6H4D9</accession>
<dbReference type="AlphaFoldDB" id="A0A8X6H4D9"/>
<reference evidence="2" key="1">
    <citation type="submission" date="2020-07" db="EMBL/GenBank/DDBJ databases">
        <title>Multicomponent nature underlies the extraordinary mechanical properties of spider dragline silk.</title>
        <authorList>
            <person name="Kono N."/>
            <person name="Nakamura H."/>
            <person name="Mori M."/>
            <person name="Yoshida Y."/>
            <person name="Ohtoshi R."/>
            <person name="Malay A.D."/>
            <person name="Moran D.A.P."/>
            <person name="Tomita M."/>
            <person name="Numata K."/>
            <person name="Arakawa K."/>
        </authorList>
    </citation>
    <scope>NUCLEOTIDE SEQUENCE</scope>
</reference>
<protein>
    <submittedName>
        <fullName evidence="2">Uncharacterized protein</fullName>
    </submittedName>
</protein>
<dbReference type="EMBL" id="BMAO01000438">
    <property type="protein sequence ID" value="GFQ66887.1"/>
    <property type="molecule type" value="Genomic_DNA"/>
</dbReference>
<evidence type="ECO:0000313" key="2">
    <source>
        <dbReference type="EMBL" id="GFQ66887.1"/>
    </source>
</evidence>
<feature type="region of interest" description="Disordered" evidence="1">
    <location>
        <begin position="90"/>
        <end position="150"/>
    </location>
</feature>